<sequence>MMVAEGEDGGGTPIAFATIDLSWEDERPLHRATANEALDARLPAVPMLHLDGFDGPMDLLLDLVERQRIDLGRMSMLLLVEQFLAASEQLRDRVPIERRADWLVMATRLVLLRSRL</sequence>
<dbReference type="Gene3D" id="6.10.250.2410">
    <property type="match status" value="1"/>
</dbReference>
<name>A0A963YYJ9_9PROT</name>
<evidence type="ECO:0008006" key="3">
    <source>
        <dbReference type="Google" id="ProtNLM"/>
    </source>
</evidence>
<organism evidence="1 2">
    <name type="scientific">Acidisoma silvae</name>
    <dbReference type="NCBI Taxonomy" id="2802396"/>
    <lineage>
        <taxon>Bacteria</taxon>
        <taxon>Pseudomonadati</taxon>
        <taxon>Pseudomonadota</taxon>
        <taxon>Alphaproteobacteria</taxon>
        <taxon>Acetobacterales</taxon>
        <taxon>Acidocellaceae</taxon>
        <taxon>Acidisoma</taxon>
    </lineage>
</organism>
<evidence type="ECO:0000313" key="2">
    <source>
        <dbReference type="Proteomes" id="UP000708298"/>
    </source>
</evidence>
<evidence type="ECO:0000313" key="1">
    <source>
        <dbReference type="EMBL" id="MCB8878573.1"/>
    </source>
</evidence>
<dbReference type="AlphaFoldDB" id="A0A963YYJ9"/>
<proteinExistence type="predicted"/>
<comment type="caution">
    <text evidence="1">The sequence shown here is derived from an EMBL/GenBank/DDBJ whole genome shotgun (WGS) entry which is preliminary data.</text>
</comment>
<feature type="non-terminal residue" evidence="1">
    <location>
        <position position="116"/>
    </location>
</feature>
<protein>
    <recommendedName>
        <fullName evidence="3">Segregation/condensation protein A</fullName>
    </recommendedName>
</protein>
<reference evidence="1" key="1">
    <citation type="journal article" date="2021" name="Microorganisms">
        <title>Acidisoma silvae sp. nov. and Acidisomacellulosilytica sp. nov., Two Acidophilic Bacteria Isolated from Decaying Wood, Hydrolyzing Cellulose and Producing Poly-3-hydroxybutyrate.</title>
        <authorList>
            <person name="Mieszkin S."/>
            <person name="Pouder E."/>
            <person name="Uroz S."/>
            <person name="Simon-Colin C."/>
            <person name="Alain K."/>
        </authorList>
    </citation>
    <scope>NUCLEOTIDE SEQUENCE</scope>
    <source>
        <strain evidence="1">HW T2.11</strain>
    </source>
</reference>
<keyword evidence="2" id="KW-1185">Reference proteome</keyword>
<accession>A0A963YYJ9</accession>
<dbReference type="Proteomes" id="UP000708298">
    <property type="component" value="Unassembled WGS sequence"/>
</dbReference>
<reference evidence="1" key="2">
    <citation type="submission" date="2021-01" db="EMBL/GenBank/DDBJ databases">
        <authorList>
            <person name="Mieszkin S."/>
            <person name="Pouder E."/>
            <person name="Alain K."/>
        </authorList>
    </citation>
    <scope>NUCLEOTIDE SEQUENCE</scope>
    <source>
        <strain evidence="1">HW T2.11</strain>
    </source>
</reference>
<gene>
    <name evidence="1" type="ORF">ASILVAE211_25615</name>
</gene>
<dbReference type="EMBL" id="JAESVB010000065">
    <property type="protein sequence ID" value="MCB8878573.1"/>
    <property type="molecule type" value="Genomic_DNA"/>
</dbReference>